<sequence>MRLRDIFSVMRSSVVSDGIGGFSETLVVGRSDVAGYLRQLTGEELVIFAQKNKRTTHKLYCSDISITISDVVQIRQYGDPSRTEYEIESIDQRRNLGSGHKRLMHIELYRED</sequence>
<protein>
    <recommendedName>
        <fullName evidence="2">Head-tail adaptor protein</fullName>
    </recommendedName>
</protein>
<proteinExistence type="predicted"/>
<organism evidence="1">
    <name type="scientific">marine sediment metagenome</name>
    <dbReference type="NCBI Taxonomy" id="412755"/>
    <lineage>
        <taxon>unclassified sequences</taxon>
        <taxon>metagenomes</taxon>
        <taxon>ecological metagenomes</taxon>
    </lineage>
</organism>
<dbReference type="EMBL" id="LAZR01002407">
    <property type="protein sequence ID" value="KKN30432.1"/>
    <property type="molecule type" value="Genomic_DNA"/>
</dbReference>
<name>A0A0F9Q0C0_9ZZZZ</name>
<reference evidence="1" key="1">
    <citation type="journal article" date="2015" name="Nature">
        <title>Complex archaea that bridge the gap between prokaryotes and eukaryotes.</title>
        <authorList>
            <person name="Spang A."/>
            <person name="Saw J.H."/>
            <person name="Jorgensen S.L."/>
            <person name="Zaremba-Niedzwiedzka K."/>
            <person name="Martijn J."/>
            <person name="Lind A.E."/>
            <person name="van Eijk R."/>
            <person name="Schleper C."/>
            <person name="Guy L."/>
            <person name="Ettema T.J."/>
        </authorList>
    </citation>
    <scope>NUCLEOTIDE SEQUENCE</scope>
</reference>
<gene>
    <name evidence="1" type="ORF">LCGC14_0834110</name>
</gene>
<evidence type="ECO:0008006" key="2">
    <source>
        <dbReference type="Google" id="ProtNLM"/>
    </source>
</evidence>
<accession>A0A0F9Q0C0</accession>
<evidence type="ECO:0000313" key="1">
    <source>
        <dbReference type="EMBL" id="KKN30432.1"/>
    </source>
</evidence>
<comment type="caution">
    <text evidence="1">The sequence shown here is derived from an EMBL/GenBank/DDBJ whole genome shotgun (WGS) entry which is preliminary data.</text>
</comment>
<dbReference type="AlphaFoldDB" id="A0A0F9Q0C0"/>